<sequence>MADRKPDTHILQCYLGSHHSLLNRNKSAQVNSTEWRAIGGTCRPLPIPGGFCMPVPLYRSDDDVNIRLISAKCGLTGKKKQ</sequence>
<evidence type="ECO:0000313" key="1">
    <source>
        <dbReference type="EMBL" id="KAK4016051.1"/>
    </source>
</evidence>
<comment type="caution">
    <text evidence="1">The sequence shown here is derived from an EMBL/GenBank/DDBJ whole genome shotgun (WGS) entry which is preliminary data.</text>
</comment>
<proteinExistence type="predicted"/>
<organism evidence="1 2">
    <name type="scientific">Daphnia magna</name>
    <dbReference type="NCBI Taxonomy" id="35525"/>
    <lineage>
        <taxon>Eukaryota</taxon>
        <taxon>Metazoa</taxon>
        <taxon>Ecdysozoa</taxon>
        <taxon>Arthropoda</taxon>
        <taxon>Crustacea</taxon>
        <taxon>Branchiopoda</taxon>
        <taxon>Diplostraca</taxon>
        <taxon>Cladocera</taxon>
        <taxon>Anomopoda</taxon>
        <taxon>Daphniidae</taxon>
        <taxon>Daphnia</taxon>
    </lineage>
</organism>
<accession>A0ABQ9ZSZ4</accession>
<gene>
    <name evidence="1" type="ORF">OUZ56_031012</name>
</gene>
<keyword evidence="2" id="KW-1185">Reference proteome</keyword>
<protein>
    <submittedName>
        <fullName evidence="1">Uncharacterized protein</fullName>
    </submittedName>
</protein>
<name>A0ABQ9ZSZ4_9CRUS</name>
<reference evidence="1 2" key="1">
    <citation type="journal article" date="2023" name="Nucleic Acids Res.">
        <title>The hologenome of Daphnia magna reveals possible DNA methylation and microbiome-mediated evolution of the host genome.</title>
        <authorList>
            <person name="Chaturvedi A."/>
            <person name="Li X."/>
            <person name="Dhandapani V."/>
            <person name="Marshall H."/>
            <person name="Kissane S."/>
            <person name="Cuenca-Cambronero M."/>
            <person name="Asole G."/>
            <person name="Calvet F."/>
            <person name="Ruiz-Romero M."/>
            <person name="Marangio P."/>
            <person name="Guigo R."/>
            <person name="Rago D."/>
            <person name="Mirbahai L."/>
            <person name="Eastwood N."/>
            <person name="Colbourne J.K."/>
            <person name="Zhou J."/>
            <person name="Mallon E."/>
            <person name="Orsini L."/>
        </authorList>
    </citation>
    <scope>NUCLEOTIDE SEQUENCE [LARGE SCALE GENOMIC DNA]</scope>
    <source>
        <strain evidence="1">LRV0_1</strain>
    </source>
</reference>
<evidence type="ECO:0000313" key="2">
    <source>
        <dbReference type="Proteomes" id="UP001234178"/>
    </source>
</evidence>
<dbReference type="EMBL" id="JAOYFB010000005">
    <property type="protein sequence ID" value="KAK4016051.1"/>
    <property type="molecule type" value="Genomic_DNA"/>
</dbReference>
<dbReference type="Proteomes" id="UP001234178">
    <property type="component" value="Unassembled WGS sequence"/>
</dbReference>